<evidence type="ECO:0000256" key="7">
    <source>
        <dbReference type="ARBA" id="ARBA00023170"/>
    </source>
</evidence>
<name>A0A1S3GRR8_DIPOR</name>
<dbReference type="AlphaFoldDB" id="A0A1S3GRR8"/>
<evidence type="ECO:0000256" key="6">
    <source>
        <dbReference type="ARBA" id="ARBA00023157"/>
    </source>
</evidence>
<dbReference type="InParanoid" id="A0A1S3GRR8"/>
<keyword evidence="6" id="KW-1015">Disulfide bond</keyword>
<evidence type="ECO:0000259" key="10">
    <source>
        <dbReference type="SMART" id="SM00409"/>
    </source>
</evidence>
<dbReference type="PANTHER" id="PTHR11860:SF87">
    <property type="entry name" value="CMRF35-LIKE MOLECULE 8"/>
    <property type="match status" value="1"/>
</dbReference>
<keyword evidence="11" id="KW-1185">Reference proteome</keyword>
<accession>A0A1S3GRR8</accession>
<evidence type="ECO:0000256" key="5">
    <source>
        <dbReference type="ARBA" id="ARBA00023136"/>
    </source>
</evidence>
<dbReference type="SUPFAM" id="SSF48726">
    <property type="entry name" value="Immunoglobulin"/>
    <property type="match status" value="1"/>
</dbReference>
<dbReference type="GeneID" id="106000915"/>
<keyword evidence="7" id="KW-0675">Receptor</keyword>
<keyword evidence="9" id="KW-1133">Transmembrane helix</keyword>
<protein>
    <submittedName>
        <fullName evidence="12">CMRF35-like molecule 6 isoform X1</fullName>
    </submittedName>
</protein>
<dbReference type="OrthoDB" id="8959642at2759"/>
<feature type="domain" description="Immunoglobulin" evidence="10">
    <location>
        <begin position="76"/>
        <end position="181"/>
    </location>
</feature>
<dbReference type="GO" id="GO:0005886">
    <property type="term" value="C:plasma membrane"/>
    <property type="evidence" value="ECO:0007669"/>
    <property type="project" value="UniProtKB-SubCell"/>
</dbReference>
<dbReference type="RefSeq" id="XP_012891593.1">
    <property type="nucleotide sequence ID" value="XM_013036139.1"/>
</dbReference>
<reference evidence="12" key="1">
    <citation type="submission" date="2025-08" db="UniProtKB">
        <authorList>
            <consortium name="RefSeq"/>
        </authorList>
    </citation>
    <scope>IDENTIFICATION</scope>
    <source>
        <tissue evidence="12">Kidney</tissue>
    </source>
</reference>
<dbReference type="CTD" id="10871"/>
<dbReference type="InterPro" id="IPR013783">
    <property type="entry name" value="Ig-like_fold"/>
</dbReference>
<evidence type="ECO:0000256" key="9">
    <source>
        <dbReference type="SAM" id="Phobius"/>
    </source>
</evidence>
<evidence type="ECO:0000256" key="2">
    <source>
        <dbReference type="ARBA" id="ARBA00022692"/>
    </source>
</evidence>
<feature type="compositionally biased region" description="Pro residues" evidence="8">
    <location>
        <begin position="212"/>
        <end position="223"/>
    </location>
</feature>
<feature type="transmembrane region" description="Helical" evidence="9">
    <location>
        <begin position="246"/>
        <end position="269"/>
    </location>
</feature>
<evidence type="ECO:0000256" key="3">
    <source>
        <dbReference type="ARBA" id="ARBA00022729"/>
    </source>
</evidence>
<dbReference type="InterPro" id="IPR003599">
    <property type="entry name" value="Ig_sub"/>
</dbReference>
<feature type="region of interest" description="Disordered" evidence="8">
    <location>
        <begin position="1"/>
        <end position="44"/>
    </location>
</feature>
<feature type="region of interest" description="Disordered" evidence="8">
    <location>
        <begin position="196"/>
        <end position="238"/>
    </location>
</feature>
<dbReference type="SMART" id="SM00409">
    <property type="entry name" value="IG"/>
    <property type="match status" value="1"/>
</dbReference>
<gene>
    <name evidence="12" type="primary">Cd300c</name>
</gene>
<dbReference type="InterPro" id="IPR050671">
    <property type="entry name" value="CD300_family_receptors"/>
</dbReference>
<keyword evidence="3" id="KW-0732">Signal</keyword>
<comment type="subcellular location">
    <subcellularLocation>
        <location evidence="1">Cell membrane</location>
        <topology evidence="1">Single-pass type I membrane protein</topology>
    </subcellularLocation>
</comment>
<sequence length="281" mass="31328">MSLRNRAERSPKGNSQEKKQKLEAWGLAQPRGAPGPPLSWRGSPEGGKMSPWALAVWLPLNLLLLWLPGCCLLRGPSRVTGTQGGSLSLQFWYEEKYKTYNKYWCRSLRVLGRCRNTVDTKDSEREVSRGRMSISDHPEDLTFTVTLKNLSLEDTGSYWCGIGTPWHEGPDDYFRVAVSVLPGESLSYQHWGCHRGSASSSKNNRSTLEPPTLRPPTLEPPPKGSGTTRKAMPSPSPQPGSLLSSVHFLLLVFLKLPLLLGMLSAVLWVNRPLKIPKQQVE</sequence>
<dbReference type="FunFam" id="2.60.40.10:FF:000370">
    <property type="entry name" value="CMRF35-like molecule 1"/>
    <property type="match status" value="1"/>
</dbReference>
<dbReference type="GO" id="GO:0002376">
    <property type="term" value="P:immune system process"/>
    <property type="evidence" value="ECO:0007669"/>
    <property type="project" value="UniProtKB-KW"/>
</dbReference>
<dbReference type="InterPro" id="IPR013106">
    <property type="entry name" value="Ig_V-set"/>
</dbReference>
<keyword evidence="2 9" id="KW-0812">Transmembrane</keyword>
<evidence type="ECO:0000256" key="4">
    <source>
        <dbReference type="ARBA" id="ARBA00022859"/>
    </source>
</evidence>
<dbReference type="Proteomes" id="UP000081671">
    <property type="component" value="Unplaced"/>
</dbReference>
<proteinExistence type="predicted"/>
<evidence type="ECO:0000313" key="12">
    <source>
        <dbReference type="RefSeq" id="XP_012891593.1"/>
    </source>
</evidence>
<dbReference type="FunCoup" id="A0A1S3GRR8">
    <property type="interactions" value="775"/>
</dbReference>
<feature type="compositionally biased region" description="Polar residues" evidence="8">
    <location>
        <begin position="197"/>
        <end position="206"/>
    </location>
</feature>
<evidence type="ECO:0000313" key="11">
    <source>
        <dbReference type="Proteomes" id="UP000081671"/>
    </source>
</evidence>
<feature type="compositionally biased region" description="Basic and acidic residues" evidence="8">
    <location>
        <begin position="1"/>
        <end position="22"/>
    </location>
</feature>
<organism evidence="11 12">
    <name type="scientific">Dipodomys ordii</name>
    <name type="common">Ord's kangaroo rat</name>
    <dbReference type="NCBI Taxonomy" id="10020"/>
    <lineage>
        <taxon>Eukaryota</taxon>
        <taxon>Metazoa</taxon>
        <taxon>Chordata</taxon>
        <taxon>Craniata</taxon>
        <taxon>Vertebrata</taxon>
        <taxon>Euteleostomi</taxon>
        <taxon>Mammalia</taxon>
        <taxon>Eutheria</taxon>
        <taxon>Euarchontoglires</taxon>
        <taxon>Glires</taxon>
        <taxon>Rodentia</taxon>
        <taxon>Castorimorpha</taxon>
        <taxon>Heteromyidae</taxon>
        <taxon>Dipodomyinae</taxon>
        <taxon>Dipodomys</taxon>
    </lineage>
</organism>
<dbReference type="InterPro" id="IPR036179">
    <property type="entry name" value="Ig-like_dom_sf"/>
</dbReference>
<dbReference type="Gene3D" id="2.60.40.10">
    <property type="entry name" value="Immunoglobulins"/>
    <property type="match status" value="1"/>
</dbReference>
<dbReference type="CDD" id="cd05716">
    <property type="entry name" value="IgV_pIgR_like"/>
    <property type="match status" value="1"/>
</dbReference>
<dbReference type="Pfam" id="PF07686">
    <property type="entry name" value="V-set"/>
    <property type="match status" value="1"/>
</dbReference>
<keyword evidence="4" id="KW-0391">Immunity</keyword>
<dbReference type="PANTHER" id="PTHR11860">
    <property type="entry name" value="POLYMERIC-IMMUNOGLOBULIN RECEPTOR"/>
    <property type="match status" value="1"/>
</dbReference>
<dbReference type="KEGG" id="dord:106000915"/>
<evidence type="ECO:0000256" key="8">
    <source>
        <dbReference type="SAM" id="MobiDB-lite"/>
    </source>
</evidence>
<keyword evidence="5 9" id="KW-0472">Membrane</keyword>
<evidence type="ECO:0000256" key="1">
    <source>
        <dbReference type="ARBA" id="ARBA00004251"/>
    </source>
</evidence>
<dbReference type="GO" id="GO:0004888">
    <property type="term" value="F:transmembrane signaling receptor activity"/>
    <property type="evidence" value="ECO:0007669"/>
    <property type="project" value="TreeGrafter"/>
</dbReference>